<keyword evidence="4 6" id="KW-0067">ATP-binding</keyword>
<dbReference type="STRING" id="1852522.SAMN06295960_0056"/>
<sequence length="307" mass="33705">MSSLVIKQLTKSFGSHTAVHPLNLTIREGKCTALLGPNGAGKTTTLHMLTGLLKPTSGTVSLRTSAGKSVGSDLRPHLGFLPQAPSFSDWMTGREWLRFIGKLSGLSRKEAASRAGQWLETTGLAEAADRRIGGYSGGMRQRLGLAQAMIHEPSILLLDEPVSALDPIGRREVMSLLQSMKGEITLLFSTHVLHEVEELCDDLVLMKEGSIVKQGEWAELRKESEGTVITIEVERFSEMQDWLSSLSQLPSITKTEISGYTAALHTNDMNKARQALLQEVQRKRIPLSRFDAGVISLEQLFMEVVAR</sequence>
<evidence type="ECO:0000256" key="4">
    <source>
        <dbReference type="ARBA" id="ARBA00022840"/>
    </source>
</evidence>
<dbReference type="InterPro" id="IPR027417">
    <property type="entry name" value="P-loop_NTPase"/>
</dbReference>
<dbReference type="InterPro" id="IPR025302">
    <property type="entry name" value="DrrA1/2-like_C"/>
</dbReference>
<organism evidence="6 7">
    <name type="scientific">Paenibacillus aquistagni</name>
    <dbReference type="NCBI Taxonomy" id="1852522"/>
    <lineage>
        <taxon>Bacteria</taxon>
        <taxon>Bacillati</taxon>
        <taxon>Bacillota</taxon>
        <taxon>Bacilli</taxon>
        <taxon>Bacillales</taxon>
        <taxon>Paenibacillaceae</taxon>
        <taxon>Paenibacillus</taxon>
    </lineage>
</organism>
<keyword evidence="7" id="KW-1185">Reference proteome</keyword>
<name>A0A1X7I1M0_9BACL</name>
<dbReference type="PROSITE" id="PS00211">
    <property type="entry name" value="ABC_TRANSPORTER_1"/>
    <property type="match status" value="1"/>
</dbReference>
<evidence type="ECO:0000256" key="1">
    <source>
        <dbReference type="ARBA" id="ARBA00005417"/>
    </source>
</evidence>
<dbReference type="GO" id="GO:0005524">
    <property type="term" value="F:ATP binding"/>
    <property type="evidence" value="ECO:0007669"/>
    <property type="project" value="UniProtKB-KW"/>
</dbReference>
<dbReference type="EMBL" id="FXAZ01000001">
    <property type="protein sequence ID" value="SMG08214.1"/>
    <property type="molecule type" value="Genomic_DNA"/>
</dbReference>
<keyword evidence="3" id="KW-0547">Nucleotide-binding</keyword>
<dbReference type="Proteomes" id="UP000193834">
    <property type="component" value="Unassembled WGS sequence"/>
</dbReference>
<dbReference type="PROSITE" id="PS50893">
    <property type="entry name" value="ABC_TRANSPORTER_2"/>
    <property type="match status" value="1"/>
</dbReference>
<dbReference type="InterPro" id="IPR003593">
    <property type="entry name" value="AAA+_ATPase"/>
</dbReference>
<evidence type="ECO:0000256" key="2">
    <source>
        <dbReference type="ARBA" id="ARBA00022448"/>
    </source>
</evidence>
<dbReference type="GO" id="GO:0016887">
    <property type="term" value="F:ATP hydrolysis activity"/>
    <property type="evidence" value="ECO:0007669"/>
    <property type="project" value="InterPro"/>
</dbReference>
<dbReference type="SMART" id="SM00382">
    <property type="entry name" value="AAA"/>
    <property type="match status" value="1"/>
</dbReference>
<dbReference type="PANTHER" id="PTHR43335">
    <property type="entry name" value="ABC TRANSPORTER, ATP-BINDING PROTEIN"/>
    <property type="match status" value="1"/>
</dbReference>
<dbReference type="SUPFAM" id="SSF52540">
    <property type="entry name" value="P-loop containing nucleoside triphosphate hydrolases"/>
    <property type="match status" value="1"/>
</dbReference>
<accession>A0A1X7I1M0</accession>
<dbReference type="InterPro" id="IPR003439">
    <property type="entry name" value="ABC_transporter-like_ATP-bd"/>
</dbReference>
<reference evidence="6 7" key="1">
    <citation type="submission" date="2017-04" db="EMBL/GenBank/DDBJ databases">
        <authorList>
            <person name="Afonso C.L."/>
            <person name="Miller P.J."/>
            <person name="Scott M.A."/>
            <person name="Spackman E."/>
            <person name="Goraichik I."/>
            <person name="Dimitrov K.M."/>
            <person name="Suarez D.L."/>
            <person name="Swayne D.E."/>
        </authorList>
    </citation>
    <scope>NUCLEOTIDE SEQUENCE [LARGE SCALE GENOMIC DNA]</scope>
    <source>
        <strain evidence="6 7">11</strain>
    </source>
</reference>
<dbReference type="OrthoDB" id="9804819at2"/>
<dbReference type="Gene3D" id="3.40.50.300">
    <property type="entry name" value="P-loop containing nucleotide triphosphate hydrolases"/>
    <property type="match status" value="1"/>
</dbReference>
<feature type="domain" description="ABC transporter" evidence="5">
    <location>
        <begin position="4"/>
        <end position="233"/>
    </location>
</feature>
<comment type="similarity">
    <text evidence="1">Belongs to the ABC transporter superfamily.</text>
</comment>
<keyword evidence="2" id="KW-0813">Transport</keyword>
<evidence type="ECO:0000259" key="5">
    <source>
        <dbReference type="PROSITE" id="PS50893"/>
    </source>
</evidence>
<evidence type="ECO:0000313" key="6">
    <source>
        <dbReference type="EMBL" id="SMG08214.1"/>
    </source>
</evidence>
<evidence type="ECO:0000256" key="3">
    <source>
        <dbReference type="ARBA" id="ARBA00022741"/>
    </source>
</evidence>
<dbReference type="Pfam" id="PF00005">
    <property type="entry name" value="ABC_tran"/>
    <property type="match status" value="1"/>
</dbReference>
<proteinExistence type="inferred from homology"/>
<dbReference type="PANTHER" id="PTHR43335:SF11">
    <property type="entry name" value="ABC TRANSPORTER RELATED"/>
    <property type="match status" value="1"/>
</dbReference>
<dbReference type="Pfam" id="PF13732">
    <property type="entry name" value="DrrA1-3_C"/>
    <property type="match status" value="1"/>
</dbReference>
<dbReference type="CDD" id="cd03230">
    <property type="entry name" value="ABC_DR_subfamily_A"/>
    <property type="match status" value="1"/>
</dbReference>
<dbReference type="InterPro" id="IPR017871">
    <property type="entry name" value="ABC_transporter-like_CS"/>
</dbReference>
<dbReference type="RefSeq" id="WP_085492380.1">
    <property type="nucleotide sequence ID" value="NZ_FXAZ01000001.1"/>
</dbReference>
<evidence type="ECO:0000313" key="7">
    <source>
        <dbReference type="Proteomes" id="UP000193834"/>
    </source>
</evidence>
<dbReference type="AlphaFoldDB" id="A0A1X7I1M0"/>
<gene>
    <name evidence="6" type="ORF">SAMN06295960_0056</name>
</gene>
<protein>
    <submittedName>
        <fullName evidence="6">ABC-2 type transport system ATP-binding protein</fullName>
    </submittedName>
</protein>